<evidence type="ECO:0000313" key="2">
    <source>
        <dbReference type="Proteomes" id="UP001159405"/>
    </source>
</evidence>
<reference evidence="1 2" key="1">
    <citation type="submission" date="2022-05" db="EMBL/GenBank/DDBJ databases">
        <authorList>
            <consortium name="Genoscope - CEA"/>
            <person name="William W."/>
        </authorList>
    </citation>
    <scope>NUCLEOTIDE SEQUENCE [LARGE SCALE GENOMIC DNA]</scope>
</reference>
<proteinExistence type="predicted"/>
<gene>
    <name evidence="1" type="ORF">PLOB_00015984</name>
</gene>
<accession>A0ABN8MQI2</accession>
<dbReference type="Proteomes" id="UP001159405">
    <property type="component" value="Unassembled WGS sequence"/>
</dbReference>
<dbReference type="EMBL" id="CALNXK010000002">
    <property type="protein sequence ID" value="CAH3033643.1"/>
    <property type="molecule type" value="Genomic_DNA"/>
</dbReference>
<keyword evidence="2" id="KW-1185">Reference proteome</keyword>
<feature type="non-terminal residue" evidence="1">
    <location>
        <position position="122"/>
    </location>
</feature>
<sequence>MVIASDTVDCSTTAKNIGVIFNNSLSMLPHVTAIRKFLSYDTCKTLIHAFVTALHGAAPSYITDLIKPFTPGRLLRSSNQFLLSTSKFNLKTYGGRSFTIAAPSVWNALSFELRSCNSLSSF</sequence>
<name>A0ABN8MQI2_9CNID</name>
<comment type="caution">
    <text evidence="1">The sequence shown here is derived from an EMBL/GenBank/DDBJ whole genome shotgun (WGS) entry which is preliminary data.</text>
</comment>
<evidence type="ECO:0000313" key="1">
    <source>
        <dbReference type="EMBL" id="CAH3033643.1"/>
    </source>
</evidence>
<organism evidence="1 2">
    <name type="scientific">Porites lobata</name>
    <dbReference type="NCBI Taxonomy" id="104759"/>
    <lineage>
        <taxon>Eukaryota</taxon>
        <taxon>Metazoa</taxon>
        <taxon>Cnidaria</taxon>
        <taxon>Anthozoa</taxon>
        <taxon>Hexacorallia</taxon>
        <taxon>Scleractinia</taxon>
        <taxon>Fungiina</taxon>
        <taxon>Poritidae</taxon>
        <taxon>Porites</taxon>
    </lineage>
</organism>
<protein>
    <submittedName>
        <fullName evidence="1">Uncharacterized protein</fullName>
    </submittedName>
</protein>